<reference evidence="9 10" key="1">
    <citation type="submission" date="2023-08" db="EMBL/GenBank/DDBJ databases">
        <title>Annotated Genome Sequence of Vanrija albida AlHP1.</title>
        <authorList>
            <person name="Herzog R."/>
        </authorList>
    </citation>
    <scope>NUCLEOTIDE SEQUENCE [LARGE SCALE GENOMIC DNA]</scope>
    <source>
        <strain evidence="9 10">AlHP1</strain>
    </source>
</reference>
<feature type="region of interest" description="Disordered" evidence="7">
    <location>
        <begin position="308"/>
        <end position="327"/>
    </location>
</feature>
<dbReference type="InterPro" id="IPR008901">
    <property type="entry name" value="ACER"/>
</dbReference>
<evidence type="ECO:0000256" key="6">
    <source>
        <dbReference type="ARBA" id="ARBA00023136"/>
    </source>
</evidence>
<name>A0ABR3Q0R6_9TREE</name>
<evidence type="ECO:0000256" key="4">
    <source>
        <dbReference type="ARBA" id="ARBA00022801"/>
    </source>
</evidence>
<keyword evidence="10" id="KW-1185">Reference proteome</keyword>
<dbReference type="PANTHER" id="PTHR46187">
    <property type="entry name" value="ALKALINE CERAMIDASE 3"/>
    <property type="match status" value="1"/>
</dbReference>
<evidence type="ECO:0000256" key="8">
    <source>
        <dbReference type="SAM" id="Phobius"/>
    </source>
</evidence>
<sequence length="327" mass="36440">MGAFDFLKTDANQDGYHTPTSTIDWCELNYTYSYYIAELVNTLTNVPVVLLGLYCAYATVQNGVPARYALVYLGLALIGIGSFGFHASLQWEWQLMDELPMIYVASYAAYLVIDTLPGWKHRFGPSGPIAVLAWCIFVTASYISLPNPVYHQIAFAGLMTTASFRSIYLLFRLPSERRAKIARLLLIGLAVFLGGFAIWNLDNYFCAYLRATRAWLEDKGLGELGHFTQGHGYWHLMTGYGAALLFTAAVALCLEVKTSPYSWDFDTSLWVPVVYPVPHEQRGQHLKPLDDEKIPLVDETVGASSAFTEGRTTTARRASDPITVDQA</sequence>
<evidence type="ECO:0000256" key="2">
    <source>
        <dbReference type="ARBA" id="ARBA00009780"/>
    </source>
</evidence>
<comment type="subcellular location">
    <subcellularLocation>
        <location evidence="1">Membrane</location>
        <topology evidence="1">Multi-pass membrane protein</topology>
    </subcellularLocation>
</comment>
<feature type="transmembrane region" description="Helical" evidence="8">
    <location>
        <begin position="69"/>
        <end position="89"/>
    </location>
</feature>
<dbReference type="RefSeq" id="XP_069208255.1">
    <property type="nucleotide sequence ID" value="XM_069353613.1"/>
</dbReference>
<feature type="transmembrane region" description="Helical" evidence="8">
    <location>
        <begin position="233"/>
        <end position="254"/>
    </location>
</feature>
<organism evidence="9 10">
    <name type="scientific">Vanrija albida</name>
    <dbReference type="NCBI Taxonomy" id="181172"/>
    <lineage>
        <taxon>Eukaryota</taxon>
        <taxon>Fungi</taxon>
        <taxon>Dikarya</taxon>
        <taxon>Basidiomycota</taxon>
        <taxon>Agaricomycotina</taxon>
        <taxon>Tremellomycetes</taxon>
        <taxon>Trichosporonales</taxon>
        <taxon>Trichosporonaceae</taxon>
        <taxon>Vanrija</taxon>
    </lineage>
</organism>
<feature type="transmembrane region" description="Helical" evidence="8">
    <location>
        <begin position="126"/>
        <end position="143"/>
    </location>
</feature>
<evidence type="ECO:0000256" key="3">
    <source>
        <dbReference type="ARBA" id="ARBA00022692"/>
    </source>
</evidence>
<dbReference type="Proteomes" id="UP001565368">
    <property type="component" value="Unassembled WGS sequence"/>
</dbReference>
<keyword evidence="3 8" id="KW-0812">Transmembrane</keyword>
<evidence type="ECO:0000313" key="9">
    <source>
        <dbReference type="EMBL" id="KAL1408311.1"/>
    </source>
</evidence>
<dbReference type="Pfam" id="PF05875">
    <property type="entry name" value="Ceramidase"/>
    <property type="match status" value="1"/>
</dbReference>
<dbReference type="PANTHER" id="PTHR46187:SF3">
    <property type="entry name" value="ALKALINE CERAMIDASE 3"/>
    <property type="match status" value="1"/>
</dbReference>
<dbReference type="EMBL" id="JBBXJM010000004">
    <property type="protein sequence ID" value="KAL1408311.1"/>
    <property type="molecule type" value="Genomic_DNA"/>
</dbReference>
<comment type="similarity">
    <text evidence="2">Belongs to the alkaline ceramidase family.</text>
</comment>
<feature type="transmembrane region" description="Helical" evidence="8">
    <location>
        <begin position="183"/>
        <end position="201"/>
    </location>
</feature>
<evidence type="ECO:0000313" key="10">
    <source>
        <dbReference type="Proteomes" id="UP001565368"/>
    </source>
</evidence>
<evidence type="ECO:0000256" key="7">
    <source>
        <dbReference type="SAM" id="MobiDB-lite"/>
    </source>
</evidence>
<keyword evidence="6 8" id="KW-0472">Membrane</keyword>
<accession>A0ABR3Q0R6</accession>
<dbReference type="GeneID" id="95986160"/>
<evidence type="ECO:0000256" key="1">
    <source>
        <dbReference type="ARBA" id="ARBA00004141"/>
    </source>
</evidence>
<protein>
    <submittedName>
        <fullName evidence="9">Alkaline ceramidase ydc1</fullName>
    </submittedName>
</protein>
<gene>
    <name evidence="9" type="primary">YDC1</name>
    <name evidence="9" type="ORF">Q8F55_005117</name>
</gene>
<proteinExistence type="inferred from homology"/>
<feature type="transmembrane region" description="Helical" evidence="8">
    <location>
        <begin position="149"/>
        <end position="171"/>
    </location>
</feature>
<feature type="transmembrane region" description="Helical" evidence="8">
    <location>
        <begin position="101"/>
        <end position="119"/>
    </location>
</feature>
<keyword evidence="4" id="KW-0378">Hydrolase</keyword>
<evidence type="ECO:0000256" key="5">
    <source>
        <dbReference type="ARBA" id="ARBA00022989"/>
    </source>
</evidence>
<comment type="caution">
    <text evidence="9">The sequence shown here is derived from an EMBL/GenBank/DDBJ whole genome shotgun (WGS) entry which is preliminary data.</text>
</comment>
<feature type="transmembrane region" description="Helical" evidence="8">
    <location>
        <begin position="34"/>
        <end position="57"/>
    </location>
</feature>
<keyword evidence="5 8" id="KW-1133">Transmembrane helix</keyword>